<comment type="cofactor">
    <cofactor evidence="1">
        <name>Ca(2+)</name>
        <dbReference type="ChEBI" id="CHEBI:29108"/>
    </cofactor>
</comment>
<dbReference type="PROSITE" id="PS00149">
    <property type="entry name" value="SULFATASE_2"/>
    <property type="match status" value="2"/>
</dbReference>
<protein>
    <recommendedName>
        <fullName evidence="7">Sulfatase N-terminal domain-containing protein</fullName>
    </recommendedName>
</protein>
<dbReference type="EMBL" id="LR901402">
    <property type="protein sequence ID" value="CAD7248525.1"/>
    <property type="molecule type" value="Genomic_DNA"/>
</dbReference>
<evidence type="ECO:0000256" key="3">
    <source>
        <dbReference type="ARBA" id="ARBA00022723"/>
    </source>
</evidence>
<evidence type="ECO:0000256" key="4">
    <source>
        <dbReference type="ARBA" id="ARBA00022801"/>
    </source>
</evidence>
<dbReference type="AlphaFoldDB" id="A0A7R8XIY1"/>
<evidence type="ECO:0000256" key="6">
    <source>
        <dbReference type="ARBA" id="ARBA00023180"/>
    </source>
</evidence>
<dbReference type="GO" id="GO:0008484">
    <property type="term" value="F:sulfuric ester hydrolase activity"/>
    <property type="evidence" value="ECO:0007669"/>
    <property type="project" value="InterPro"/>
</dbReference>
<evidence type="ECO:0000256" key="5">
    <source>
        <dbReference type="ARBA" id="ARBA00022837"/>
    </source>
</evidence>
<dbReference type="CDD" id="cd16029">
    <property type="entry name" value="4-S"/>
    <property type="match status" value="2"/>
</dbReference>
<gene>
    <name evidence="8" type="ORF">DSTB1V02_LOCUS8337</name>
</gene>
<feature type="domain" description="Sulfatase N-terminal" evidence="7">
    <location>
        <begin position="375"/>
        <end position="697"/>
    </location>
</feature>
<dbReference type="InterPro" id="IPR000917">
    <property type="entry name" value="Sulfatase_N"/>
</dbReference>
<keyword evidence="5" id="KW-0106">Calcium</keyword>
<dbReference type="EMBL" id="CAJPEV010001885">
    <property type="protein sequence ID" value="CAG0894732.1"/>
    <property type="molecule type" value="Genomic_DNA"/>
</dbReference>
<dbReference type="Gene3D" id="3.40.720.10">
    <property type="entry name" value="Alkaline Phosphatase, subunit A"/>
    <property type="match status" value="2"/>
</dbReference>
<dbReference type="Gene3D" id="3.30.1120.10">
    <property type="match status" value="1"/>
</dbReference>
<proteinExistence type="inferred from homology"/>
<keyword evidence="6" id="KW-0325">Glycoprotein</keyword>
<evidence type="ECO:0000259" key="7">
    <source>
        <dbReference type="Pfam" id="PF00884"/>
    </source>
</evidence>
<dbReference type="Proteomes" id="UP000677054">
    <property type="component" value="Unassembled WGS sequence"/>
</dbReference>
<dbReference type="PANTHER" id="PTHR10342">
    <property type="entry name" value="ARYLSULFATASE"/>
    <property type="match status" value="1"/>
</dbReference>
<reference evidence="8" key="1">
    <citation type="submission" date="2020-11" db="EMBL/GenBank/DDBJ databases">
        <authorList>
            <person name="Tran Van P."/>
        </authorList>
    </citation>
    <scope>NUCLEOTIDE SEQUENCE</scope>
</reference>
<organism evidence="8">
    <name type="scientific">Darwinula stevensoni</name>
    <dbReference type="NCBI Taxonomy" id="69355"/>
    <lineage>
        <taxon>Eukaryota</taxon>
        <taxon>Metazoa</taxon>
        <taxon>Ecdysozoa</taxon>
        <taxon>Arthropoda</taxon>
        <taxon>Crustacea</taxon>
        <taxon>Oligostraca</taxon>
        <taxon>Ostracoda</taxon>
        <taxon>Podocopa</taxon>
        <taxon>Podocopida</taxon>
        <taxon>Darwinulocopina</taxon>
        <taxon>Darwinuloidea</taxon>
        <taxon>Darwinulidae</taxon>
        <taxon>Darwinula</taxon>
    </lineage>
</organism>
<keyword evidence="9" id="KW-1185">Reference proteome</keyword>
<sequence>MQTSVISNDRWRGLDPHERILPEFLNALGYASHAVGKWHLGFCRRAFAPTRRGFSSHFGYWGRTRTTSAIGWKRIAALCSTHDNNNYFAFLQNMTMTGWDMREDLKPAANETAGKYSKTLFTDRAVEIIRGHRGETRPLFLYFAHLAPHIGGTSGEPLQAPEDIVAHFSYIQDPKRRIYAGMLNLLDQSVGRIVSALQENEMLENSVLVFTSDNGGVGDVEGSRGNNFPLRGMKGTLFEAGVRAVGAIWSPLIEKPQRVFQGLMHISDWLPTIYHLAGGNMSDLPPQLDGLNMWPSLSRDEPSLRKEVLLNIDPTTSSKALMAGMYKTVSGTRATRADLINSTRLAFMPPDCSMLYVCVVFLAIASLVDSARVQPHAVVIVADDLGWRDVGFHGSSSIPTPNIDSLAYSGVILHNYYVQPLHAVEGCPPHGPITSYVITNPRCWGLDPLERILPEYLNALGYASHAVGKWHLGFCRRAFAPTRRGFASHFGYWGSHQDYFSHQMEEECSTLYMTMTGWDMREDLKPVANETAGKYSTTLFTDRAVEIIQGHRGERRPLFLYLAHLAPHVGGTSGEPLQAPEDIVARFSYIQDPKRRIYAGMLTLLDQSVGRIVSALQESEMLENSVLVFTSDNGGVGDVEGSRGNNFPLRGMKGTLFEGGVRAVGTIWSPLIEKPQRVFQGLMHISDWLPTIYHLAGNNLSILCLNLKNSIAIRSSTGGNVSDLPPQLDGLNMWPSLSRGEPSLRGEVLLNIDPITGSKALRAGKYKIITGPRVVRDVELYGWYGDPGALNLNETTQPLYEGTLEYLKENDFTGATLGDLGYLPSEEKQEMLRKEAAVTCLRDETNPTACDPSQVPCVFDLSVDPCEQMNLVELCPKAESERNGHFWPPDLLGFLESRLLSYEESKVPPLILNVSEDPNADPSLWHGMWTYWLDNDIP</sequence>
<evidence type="ECO:0000313" key="8">
    <source>
        <dbReference type="EMBL" id="CAD7248525.1"/>
    </source>
</evidence>
<name>A0A7R8XIY1_9CRUS</name>
<dbReference type="SUPFAM" id="SSF53649">
    <property type="entry name" value="Alkaline phosphatase-like"/>
    <property type="match status" value="2"/>
</dbReference>
<accession>A0A7R8XIY1</accession>
<dbReference type="Pfam" id="PF00884">
    <property type="entry name" value="Sulfatase"/>
    <property type="match status" value="2"/>
</dbReference>
<dbReference type="PANTHER" id="PTHR10342:SF264">
    <property type="entry name" value="MIP05773P-RELATED"/>
    <property type="match status" value="1"/>
</dbReference>
<keyword evidence="4" id="KW-0378">Hydrolase</keyword>
<dbReference type="InterPro" id="IPR047115">
    <property type="entry name" value="ARSB"/>
</dbReference>
<comment type="similarity">
    <text evidence="2">Belongs to the sulfatase family.</text>
</comment>
<dbReference type="OrthoDB" id="103349at2759"/>
<evidence type="ECO:0000256" key="1">
    <source>
        <dbReference type="ARBA" id="ARBA00001913"/>
    </source>
</evidence>
<feature type="domain" description="Sulfatase N-terminal" evidence="7">
    <location>
        <begin position="5"/>
        <end position="278"/>
    </location>
</feature>
<keyword evidence="3" id="KW-0479">Metal-binding</keyword>
<dbReference type="InterPro" id="IPR017850">
    <property type="entry name" value="Alkaline_phosphatase_core_sf"/>
</dbReference>
<evidence type="ECO:0000313" key="9">
    <source>
        <dbReference type="Proteomes" id="UP000677054"/>
    </source>
</evidence>
<dbReference type="InterPro" id="IPR024607">
    <property type="entry name" value="Sulfatase_CS"/>
</dbReference>
<dbReference type="GO" id="GO:0046872">
    <property type="term" value="F:metal ion binding"/>
    <property type="evidence" value="ECO:0007669"/>
    <property type="project" value="UniProtKB-KW"/>
</dbReference>
<evidence type="ECO:0000256" key="2">
    <source>
        <dbReference type="ARBA" id="ARBA00008779"/>
    </source>
</evidence>